<proteinExistence type="predicted"/>
<dbReference type="PANTHER" id="PTHR47809:SF2">
    <property type="entry name" value="DNA-BINDING BROMODOMAIN-CONTAINING PROTEIN"/>
    <property type="match status" value="1"/>
</dbReference>
<evidence type="ECO:0000313" key="5">
    <source>
        <dbReference type="EMBL" id="WOK96538.1"/>
    </source>
</evidence>
<feature type="region of interest" description="Disordered" evidence="3">
    <location>
        <begin position="18"/>
        <end position="162"/>
    </location>
</feature>
<dbReference type="PROSITE" id="PS50014">
    <property type="entry name" value="BROMODOMAIN_2"/>
    <property type="match status" value="1"/>
</dbReference>
<feature type="compositionally biased region" description="Polar residues" evidence="3">
    <location>
        <begin position="148"/>
        <end position="162"/>
    </location>
</feature>
<evidence type="ECO:0000256" key="3">
    <source>
        <dbReference type="SAM" id="MobiDB-lite"/>
    </source>
</evidence>
<organism evidence="5 6">
    <name type="scientific">Canna indica</name>
    <name type="common">Indian-shot</name>
    <dbReference type="NCBI Taxonomy" id="4628"/>
    <lineage>
        <taxon>Eukaryota</taxon>
        <taxon>Viridiplantae</taxon>
        <taxon>Streptophyta</taxon>
        <taxon>Embryophyta</taxon>
        <taxon>Tracheophyta</taxon>
        <taxon>Spermatophyta</taxon>
        <taxon>Magnoliopsida</taxon>
        <taxon>Liliopsida</taxon>
        <taxon>Zingiberales</taxon>
        <taxon>Cannaceae</taxon>
        <taxon>Canna</taxon>
    </lineage>
</organism>
<keyword evidence="6" id="KW-1185">Reference proteome</keyword>
<reference evidence="5 6" key="1">
    <citation type="submission" date="2023-10" db="EMBL/GenBank/DDBJ databases">
        <title>Chromosome-scale genome assembly provides insights into flower coloration mechanisms of Canna indica.</title>
        <authorList>
            <person name="Li C."/>
        </authorList>
    </citation>
    <scope>NUCLEOTIDE SEQUENCE [LARGE SCALE GENOMIC DNA]</scope>
    <source>
        <tissue evidence="5">Flower</tissue>
    </source>
</reference>
<feature type="compositionally biased region" description="Basic and acidic residues" evidence="3">
    <location>
        <begin position="117"/>
        <end position="126"/>
    </location>
</feature>
<dbReference type="EMBL" id="CP136891">
    <property type="protein sequence ID" value="WOK96538.1"/>
    <property type="molecule type" value="Genomic_DNA"/>
</dbReference>
<dbReference type="SMART" id="SM00297">
    <property type="entry name" value="BROMO"/>
    <property type="match status" value="1"/>
</dbReference>
<feature type="region of interest" description="Disordered" evidence="3">
    <location>
        <begin position="508"/>
        <end position="527"/>
    </location>
</feature>
<dbReference type="PRINTS" id="PR00503">
    <property type="entry name" value="BROMODOMAIN"/>
</dbReference>
<dbReference type="PANTHER" id="PTHR47809">
    <property type="entry name" value="DNA-BINDING BROMODOMAIN-CONTAINING PROTEIN"/>
    <property type="match status" value="1"/>
</dbReference>
<dbReference type="InterPro" id="IPR018359">
    <property type="entry name" value="Bromodomain_CS"/>
</dbReference>
<keyword evidence="1 2" id="KW-0103">Bromodomain</keyword>
<feature type="region of interest" description="Disordered" evidence="3">
    <location>
        <begin position="382"/>
        <end position="414"/>
    </location>
</feature>
<gene>
    <name evidence="5" type="ORF">Cni_G05245</name>
</gene>
<feature type="compositionally biased region" description="Polar residues" evidence="3">
    <location>
        <begin position="74"/>
        <end position="84"/>
    </location>
</feature>
<dbReference type="Gene3D" id="1.20.920.10">
    <property type="entry name" value="Bromodomain-like"/>
    <property type="match status" value="1"/>
</dbReference>
<evidence type="ECO:0000256" key="2">
    <source>
        <dbReference type="PROSITE-ProRule" id="PRU00035"/>
    </source>
</evidence>
<dbReference type="SUPFAM" id="SSF47370">
    <property type="entry name" value="Bromodomain"/>
    <property type="match status" value="1"/>
</dbReference>
<feature type="domain" description="Bromo" evidence="4">
    <location>
        <begin position="283"/>
        <end position="356"/>
    </location>
</feature>
<dbReference type="InterPro" id="IPR001487">
    <property type="entry name" value="Bromodomain"/>
</dbReference>
<accession>A0AAQ3JW73</accession>
<dbReference type="PROSITE" id="PS00633">
    <property type="entry name" value="BROMODOMAIN_1"/>
    <property type="match status" value="1"/>
</dbReference>
<protein>
    <submittedName>
        <fullName evidence="5">Bromodomain-containing protein</fullName>
    </submittedName>
</protein>
<feature type="compositionally biased region" description="Polar residues" evidence="3">
    <location>
        <begin position="517"/>
        <end position="526"/>
    </location>
</feature>
<feature type="region of interest" description="Disordered" evidence="3">
    <location>
        <begin position="453"/>
        <end position="502"/>
    </location>
</feature>
<evidence type="ECO:0000256" key="1">
    <source>
        <dbReference type="ARBA" id="ARBA00023117"/>
    </source>
</evidence>
<evidence type="ECO:0000313" key="6">
    <source>
        <dbReference type="Proteomes" id="UP001327560"/>
    </source>
</evidence>
<dbReference type="AlphaFoldDB" id="A0AAQ3JW73"/>
<feature type="compositionally biased region" description="Low complexity" evidence="3">
    <location>
        <begin position="137"/>
        <end position="147"/>
    </location>
</feature>
<dbReference type="InterPro" id="IPR036427">
    <property type="entry name" value="Bromodomain-like_sf"/>
</dbReference>
<feature type="compositionally biased region" description="Polar residues" evidence="3">
    <location>
        <begin position="101"/>
        <end position="113"/>
    </location>
</feature>
<name>A0AAQ3JW73_9LILI</name>
<feature type="compositionally biased region" description="Basic residues" evidence="3">
    <location>
        <begin position="127"/>
        <end position="136"/>
    </location>
</feature>
<feature type="compositionally biased region" description="Acidic residues" evidence="3">
    <location>
        <begin position="487"/>
        <end position="496"/>
    </location>
</feature>
<feature type="compositionally biased region" description="Basic residues" evidence="3">
    <location>
        <begin position="48"/>
        <end position="66"/>
    </location>
</feature>
<sequence>MEKCILRIKLKTPGTQICTSNPPDRGNTAAGTDIISSSEEYIPQCSRKNMRRKRAHKVYQKKGKVKLLKDPSSDLVSTEDNFNSEPADDKLGSENDPEPPNGSNTPSIMSNIDTEVPNDRPSEKVGHGRVKVKLKSSRVSEAYRSSSDAQTPSEAEKSNPQVMPNMIEAAGEKEESTYSDGQTSEMQNAVLEKLPRKAGNIKIKSSRGMGFSSETMNDRNLGKLVIPSQIPGKKNSVADAARTLNSSPVSRNLRQKEKTLPYKDPRYNERELSAALEVIKKIMKMDAAVPFNTPVDPVALGIPDYFDIIDTPMDFGTISNNLENGLKYMNSEDVFKDVQYIWDNCYKYNNKGDYVVDLMKRVKKNFMKYWLAAGLYSDPAGVPESSQIEDVSRSGLGLEKLHPKSKSKHKRRRYGIDKHKSDCLCAVCVVRRRRKEREENSAAAENIADASDFNISQDLKQEESSPLDIPFGEDATSSLDHTPETDANADGEEAFDEEKMEKEDMYDEMDLDPDENGGNNQSSQHSFENDIEYSKSQFRGQYIETTQPGDQIDATALRNKELSAQCYFHVNEIQEEPCEQTQLSKMQGRPVQQENHLVLQLCRSLFPSDPRSIWNGAHSLSRRNVSFRNSPIHSALETFMK</sequence>
<feature type="compositionally biased region" description="Basic residues" evidence="3">
    <location>
        <begin position="403"/>
        <end position="413"/>
    </location>
</feature>
<dbReference type="Proteomes" id="UP001327560">
    <property type="component" value="Chromosome 2"/>
</dbReference>
<evidence type="ECO:0000259" key="4">
    <source>
        <dbReference type="PROSITE" id="PS50014"/>
    </source>
</evidence>
<dbReference type="Pfam" id="PF00439">
    <property type="entry name" value="Bromodomain"/>
    <property type="match status" value="1"/>
</dbReference>